<proteinExistence type="predicted"/>
<evidence type="ECO:0000256" key="4">
    <source>
        <dbReference type="ARBA" id="ARBA00022759"/>
    </source>
</evidence>
<dbReference type="InterPro" id="IPR000477">
    <property type="entry name" value="RT_dom"/>
</dbReference>
<dbReference type="Pfam" id="PF17917">
    <property type="entry name" value="RT_RNaseH"/>
    <property type="match status" value="1"/>
</dbReference>
<dbReference type="InterPro" id="IPR041373">
    <property type="entry name" value="RT_RNaseH"/>
</dbReference>
<dbReference type="InterPro" id="IPR050951">
    <property type="entry name" value="Retrovirus_Pol_polyprotein"/>
</dbReference>
<keyword evidence="5" id="KW-0378">Hydrolase</keyword>
<keyword evidence="1" id="KW-0808">Transferase</keyword>
<keyword evidence="6" id="KW-0695">RNA-directed DNA polymerase</keyword>
<dbReference type="PANTHER" id="PTHR37984:SF5">
    <property type="entry name" value="PROTEIN NYNRIN-LIKE"/>
    <property type="match status" value="1"/>
</dbReference>
<evidence type="ECO:0000313" key="10">
    <source>
        <dbReference type="Proteomes" id="UP001234989"/>
    </source>
</evidence>
<dbReference type="Proteomes" id="UP001234989">
    <property type="component" value="Chromosome 2"/>
</dbReference>
<dbReference type="EMBL" id="CP133613">
    <property type="protein sequence ID" value="WMV14090.1"/>
    <property type="molecule type" value="Genomic_DNA"/>
</dbReference>
<keyword evidence="3" id="KW-0540">Nuclease</keyword>
<gene>
    <name evidence="9" type="ORF">MTR67_007475</name>
</gene>
<feature type="domain" description="Reverse transcriptase" evidence="7">
    <location>
        <begin position="2"/>
        <end position="52"/>
    </location>
</feature>
<dbReference type="AlphaFoldDB" id="A0AAF0Q230"/>
<dbReference type="InterPro" id="IPR043128">
    <property type="entry name" value="Rev_trsase/Diguanyl_cyclase"/>
</dbReference>
<evidence type="ECO:0000256" key="2">
    <source>
        <dbReference type="ARBA" id="ARBA00022695"/>
    </source>
</evidence>
<feature type="domain" description="Reverse transcriptase RNase H-like" evidence="8">
    <location>
        <begin position="60"/>
        <end position="135"/>
    </location>
</feature>
<dbReference type="PANTHER" id="PTHR37984">
    <property type="entry name" value="PROTEIN CBG26694"/>
    <property type="match status" value="1"/>
</dbReference>
<dbReference type="Pfam" id="PF00078">
    <property type="entry name" value="RVT_1"/>
    <property type="match status" value="1"/>
</dbReference>
<sequence>MFVIVFIDDILIYSRSENEHIEHLRIVLQILKDRELYAKFSKCDFSLRSITFPVYNVSSEGIGIGCVLMQHGKVIAYASRTLKVHEENYVTRDLESAAVVFSLNIWRHYLYGVHVNVFTNHKILKYVFTQNDLNLHQRR</sequence>
<dbReference type="InterPro" id="IPR043502">
    <property type="entry name" value="DNA/RNA_pol_sf"/>
</dbReference>
<keyword evidence="10" id="KW-1185">Reference proteome</keyword>
<dbReference type="SUPFAM" id="SSF56672">
    <property type="entry name" value="DNA/RNA polymerases"/>
    <property type="match status" value="1"/>
</dbReference>
<keyword evidence="2" id="KW-0548">Nucleotidyltransferase</keyword>
<keyword evidence="4" id="KW-0255">Endonuclease</keyword>
<accession>A0AAF0Q230</accession>
<evidence type="ECO:0000259" key="8">
    <source>
        <dbReference type="Pfam" id="PF17917"/>
    </source>
</evidence>
<evidence type="ECO:0000256" key="3">
    <source>
        <dbReference type="ARBA" id="ARBA00022722"/>
    </source>
</evidence>
<dbReference type="Gene3D" id="3.30.70.270">
    <property type="match status" value="1"/>
</dbReference>
<evidence type="ECO:0000256" key="6">
    <source>
        <dbReference type="ARBA" id="ARBA00022918"/>
    </source>
</evidence>
<evidence type="ECO:0000259" key="7">
    <source>
        <dbReference type="Pfam" id="PF00078"/>
    </source>
</evidence>
<dbReference type="GO" id="GO:0004519">
    <property type="term" value="F:endonuclease activity"/>
    <property type="evidence" value="ECO:0007669"/>
    <property type="project" value="UniProtKB-KW"/>
</dbReference>
<organism evidence="9 10">
    <name type="scientific">Solanum verrucosum</name>
    <dbReference type="NCBI Taxonomy" id="315347"/>
    <lineage>
        <taxon>Eukaryota</taxon>
        <taxon>Viridiplantae</taxon>
        <taxon>Streptophyta</taxon>
        <taxon>Embryophyta</taxon>
        <taxon>Tracheophyta</taxon>
        <taxon>Spermatophyta</taxon>
        <taxon>Magnoliopsida</taxon>
        <taxon>eudicotyledons</taxon>
        <taxon>Gunneridae</taxon>
        <taxon>Pentapetalae</taxon>
        <taxon>asterids</taxon>
        <taxon>lamiids</taxon>
        <taxon>Solanales</taxon>
        <taxon>Solanaceae</taxon>
        <taxon>Solanoideae</taxon>
        <taxon>Solaneae</taxon>
        <taxon>Solanum</taxon>
    </lineage>
</organism>
<evidence type="ECO:0000256" key="5">
    <source>
        <dbReference type="ARBA" id="ARBA00022801"/>
    </source>
</evidence>
<name>A0AAF0Q230_SOLVR</name>
<dbReference type="GO" id="GO:0016787">
    <property type="term" value="F:hydrolase activity"/>
    <property type="evidence" value="ECO:0007669"/>
    <property type="project" value="UniProtKB-KW"/>
</dbReference>
<evidence type="ECO:0000256" key="1">
    <source>
        <dbReference type="ARBA" id="ARBA00022679"/>
    </source>
</evidence>
<evidence type="ECO:0000313" key="9">
    <source>
        <dbReference type="EMBL" id="WMV14090.1"/>
    </source>
</evidence>
<reference evidence="9" key="1">
    <citation type="submission" date="2023-08" db="EMBL/GenBank/DDBJ databases">
        <title>A de novo genome assembly of Solanum verrucosum Schlechtendal, a Mexican diploid species geographically isolated from the other diploid A-genome species in potato relatives.</title>
        <authorList>
            <person name="Hosaka K."/>
        </authorList>
    </citation>
    <scope>NUCLEOTIDE SEQUENCE</scope>
    <source>
        <tissue evidence="9">Young leaves</tissue>
    </source>
</reference>
<protein>
    <submittedName>
        <fullName evidence="9">Uncharacterized protein</fullName>
    </submittedName>
</protein>
<dbReference type="GO" id="GO:0003964">
    <property type="term" value="F:RNA-directed DNA polymerase activity"/>
    <property type="evidence" value="ECO:0007669"/>
    <property type="project" value="UniProtKB-KW"/>
</dbReference>